<gene>
    <name evidence="1" type="ORF">DLAC_06059</name>
</gene>
<dbReference type="EMBL" id="LODT01000028">
    <property type="protein sequence ID" value="KYQ93378.1"/>
    <property type="molecule type" value="Genomic_DNA"/>
</dbReference>
<protein>
    <submittedName>
        <fullName evidence="1">Uncharacterized protein</fullName>
    </submittedName>
</protein>
<dbReference type="AlphaFoldDB" id="A0A151ZHB1"/>
<organism evidence="1 2">
    <name type="scientific">Tieghemostelium lacteum</name>
    <name type="common">Slime mold</name>
    <name type="synonym">Dictyostelium lacteum</name>
    <dbReference type="NCBI Taxonomy" id="361077"/>
    <lineage>
        <taxon>Eukaryota</taxon>
        <taxon>Amoebozoa</taxon>
        <taxon>Evosea</taxon>
        <taxon>Eumycetozoa</taxon>
        <taxon>Dictyostelia</taxon>
        <taxon>Dictyosteliales</taxon>
        <taxon>Raperosteliaceae</taxon>
        <taxon>Tieghemostelium</taxon>
    </lineage>
</organism>
<keyword evidence="2" id="KW-1185">Reference proteome</keyword>
<evidence type="ECO:0000313" key="1">
    <source>
        <dbReference type="EMBL" id="KYQ93378.1"/>
    </source>
</evidence>
<dbReference type="OMA" id="GFAMNPI"/>
<dbReference type="Proteomes" id="UP000076078">
    <property type="component" value="Unassembled WGS sequence"/>
</dbReference>
<accession>A0A151ZHB1</accession>
<comment type="caution">
    <text evidence="1">The sequence shown here is derived from an EMBL/GenBank/DDBJ whole genome shotgun (WGS) entry which is preliminary data.</text>
</comment>
<evidence type="ECO:0000313" key="2">
    <source>
        <dbReference type="Proteomes" id="UP000076078"/>
    </source>
</evidence>
<dbReference type="InParanoid" id="A0A151ZHB1"/>
<name>A0A151ZHB1_TIELA</name>
<dbReference type="FunCoup" id="A0A151ZHB1">
    <property type="interactions" value="738"/>
</dbReference>
<dbReference type="OrthoDB" id="15274at2759"/>
<reference evidence="1 2" key="1">
    <citation type="submission" date="2015-12" db="EMBL/GenBank/DDBJ databases">
        <title>Dictyostelia acquired genes for synthesis and detection of signals that induce cell-type specialization by lateral gene transfer from prokaryotes.</title>
        <authorList>
            <person name="Gloeckner G."/>
            <person name="Schaap P."/>
        </authorList>
    </citation>
    <scope>NUCLEOTIDE SEQUENCE [LARGE SCALE GENOMIC DNA]</scope>
    <source>
        <strain evidence="1 2">TK</strain>
    </source>
</reference>
<sequence length="125" mass="14913">MSTKTTDQSVEEVRQILESRPITDSRKRVQESTDYKNTSTYLRIYGSTNTVDVRYERSPQFHQMFRKEGFAMNDYQKVSLFRDDKIELIGPHQVISKDGKGFEISKYYSNWEIDYNKFFKSSEEH</sequence>
<proteinExistence type="predicted"/>